<dbReference type="Proteomes" id="UP001153069">
    <property type="component" value="Unassembled WGS sequence"/>
</dbReference>
<protein>
    <submittedName>
        <fullName evidence="3">Uncharacterized protein</fullName>
    </submittedName>
</protein>
<feature type="region of interest" description="Disordered" evidence="2">
    <location>
        <begin position="156"/>
        <end position="204"/>
    </location>
</feature>
<comment type="caution">
    <text evidence="3">The sequence shown here is derived from an EMBL/GenBank/DDBJ whole genome shotgun (WGS) entry which is preliminary data.</text>
</comment>
<feature type="compositionally biased region" description="Gly residues" evidence="2">
    <location>
        <begin position="363"/>
        <end position="380"/>
    </location>
</feature>
<dbReference type="InterPro" id="IPR013762">
    <property type="entry name" value="Integrase-like_cat_sf"/>
</dbReference>
<dbReference type="GO" id="GO:0006310">
    <property type="term" value="P:DNA recombination"/>
    <property type="evidence" value="ECO:0007669"/>
    <property type="project" value="UniProtKB-KW"/>
</dbReference>
<feature type="region of interest" description="Disordered" evidence="2">
    <location>
        <begin position="359"/>
        <end position="380"/>
    </location>
</feature>
<proteinExistence type="predicted"/>
<dbReference type="GO" id="GO:0003677">
    <property type="term" value="F:DNA binding"/>
    <property type="evidence" value="ECO:0007669"/>
    <property type="project" value="InterPro"/>
</dbReference>
<dbReference type="AlphaFoldDB" id="A0A9N8H8I6"/>
<dbReference type="SUPFAM" id="SSF56349">
    <property type="entry name" value="DNA breaking-rejoining enzymes"/>
    <property type="match status" value="1"/>
</dbReference>
<dbReference type="GO" id="GO:0015074">
    <property type="term" value="P:DNA integration"/>
    <property type="evidence" value="ECO:0007669"/>
    <property type="project" value="InterPro"/>
</dbReference>
<name>A0A9N8H8I6_9STRA</name>
<dbReference type="Gene3D" id="1.10.443.10">
    <property type="entry name" value="Intergrase catalytic core"/>
    <property type="match status" value="1"/>
</dbReference>
<evidence type="ECO:0000313" key="3">
    <source>
        <dbReference type="EMBL" id="CAB9503592.1"/>
    </source>
</evidence>
<feature type="compositionally biased region" description="Polar residues" evidence="2">
    <location>
        <begin position="168"/>
        <end position="187"/>
    </location>
</feature>
<keyword evidence="1" id="KW-0233">DNA recombination</keyword>
<sequence length="380" mass="42172">MIAWWDTYLSHTHPDQVSFYAYPMTEKERQKENAAMKLRDIEYNAQNPHDPKPIIDYDIWYKPANVSMNRHPGNIGHNAITSQFKKLCALIGVQNAEIAGTGQAIRAKACTVMKGQNVDPHVVAKFMRHKNINTQGEYNEHSAVHDASRFAAIAKSTVGDNKKRKSPPETTTNPDRSTGTSTIQRAPSTEEYPPQYSIGRTMGYSHEECRGGPVMMPVGRSAVPLPHQGSFGNGLSESERQELEYLRSQQMMAMNPERMELERLRRQSYVAPRTAYPVSSAVPPRRNFGHGLHFAHEGFASLVDPRGLYKAEMGVFREQVLFATQYVPRQPSALTPQGNGVMVMGSSPDEDEIDDQKMPALGGSMGGHGGSSGGWNGPSW</sequence>
<evidence type="ECO:0000313" key="4">
    <source>
        <dbReference type="Proteomes" id="UP001153069"/>
    </source>
</evidence>
<keyword evidence="4" id="KW-1185">Reference proteome</keyword>
<reference evidence="3" key="1">
    <citation type="submission" date="2020-06" db="EMBL/GenBank/DDBJ databases">
        <authorList>
            <consortium name="Plant Systems Biology data submission"/>
        </authorList>
    </citation>
    <scope>NUCLEOTIDE SEQUENCE</scope>
    <source>
        <strain evidence="3">D6</strain>
    </source>
</reference>
<accession>A0A9N8H8I6</accession>
<dbReference type="InterPro" id="IPR011010">
    <property type="entry name" value="DNA_brk_join_enz"/>
</dbReference>
<gene>
    <name evidence="3" type="ORF">SEMRO_170_G075500.1</name>
</gene>
<dbReference type="EMBL" id="CAICTM010000169">
    <property type="protein sequence ID" value="CAB9503592.1"/>
    <property type="molecule type" value="Genomic_DNA"/>
</dbReference>
<organism evidence="3 4">
    <name type="scientific">Seminavis robusta</name>
    <dbReference type="NCBI Taxonomy" id="568900"/>
    <lineage>
        <taxon>Eukaryota</taxon>
        <taxon>Sar</taxon>
        <taxon>Stramenopiles</taxon>
        <taxon>Ochrophyta</taxon>
        <taxon>Bacillariophyta</taxon>
        <taxon>Bacillariophyceae</taxon>
        <taxon>Bacillariophycidae</taxon>
        <taxon>Naviculales</taxon>
        <taxon>Naviculaceae</taxon>
        <taxon>Seminavis</taxon>
    </lineage>
</organism>
<evidence type="ECO:0000256" key="2">
    <source>
        <dbReference type="SAM" id="MobiDB-lite"/>
    </source>
</evidence>
<evidence type="ECO:0000256" key="1">
    <source>
        <dbReference type="ARBA" id="ARBA00023172"/>
    </source>
</evidence>